<keyword evidence="3" id="KW-1185">Reference proteome</keyword>
<evidence type="ECO:0000313" key="2">
    <source>
        <dbReference type="EMBL" id="GAA4878354.1"/>
    </source>
</evidence>
<name>A0ABP9EHE6_9GAMM</name>
<feature type="chain" id="PRO_5046106821" evidence="1">
    <location>
        <begin position="22"/>
        <end position="238"/>
    </location>
</feature>
<dbReference type="RefSeq" id="WP_345334002.1">
    <property type="nucleotide sequence ID" value="NZ_BAABJZ010000012.1"/>
</dbReference>
<comment type="caution">
    <text evidence="2">The sequence shown here is derived from an EMBL/GenBank/DDBJ whole genome shotgun (WGS) entry which is preliminary data.</text>
</comment>
<gene>
    <name evidence="2" type="ORF">GCM10023333_09880</name>
</gene>
<organism evidence="2 3">
    <name type="scientific">Ferrimonas pelagia</name>
    <dbReference type="NCBI Taxonomy" id="1177826"/>
    <lineage>
        <taxon>Bacteria</taxon>
        <taxon>Pseudomonadati</taxon>
        <taxon>Pseudomonadota</taxon>
        <taxon>Gammaproteobacteria</taxon>
        <taxon>Alteromonadales</taxon>
        <taxon>Ferrimonadaceae</taxon>
        <taxon>Ferrimonas</taxon>
    </lineage>
</organism>
<sequence length="238" mass="26005">MNKVQLATAVAFTWASVTAQAALEGAAELGATIVTGNTETTSIKAKIDSTHEVGEFTNQYLLEALYAEDTDTRSAERYYALAQTNYPKAGRHYFFGMGSGEIDKFSGYDYVLTVAAGYGYRFIQQTDMTLVGEIGPGYSYKKVDQDENPGADNESDVIARAKIEYWWQFSPNAEFKQLFTSDIAFGGATISRSETSVSASLVGNLAMKLGYNVKHNSDPVDGKQSTDTELAATLLYKF</sequence>
<evidence type="ECO:0000313" key="3">
    <source>
        <dbReference type="Proteomes" id="UP001499988"/>
    </source>
</evidence>
<dbReference type="EMBL" id="BAABJZ010000012">
    <property type="protein sequence ID" value="GAA4878354.1"/>
    <property type="molecule type" value="Genomic_DNA"/>
</dbReference>
<dbReference type="InterPro" id="IPR007433">
    <property type="entry name" value="DUF481"/>
</dbReference>
<feature type="signal peptide" evidence="1">
    <location>
        <begin position="1"/>
        <end position="21"/>
    </location>
</feature>
<reference evidence="3" key="1">
    <citation type="journal article" date="2019" name="Int. J. Syst. Evol. Microbiol.">
        <title>The Global Catalogue of Microorganisms (GCM) 10K type strain sequencing project: providing services to taxonomists for standard genome sequencing and annotation.</title>
        <authorList>
            <consortium name="The Broad Institute Genomics Platform"/>
            <consortium name="The Broad Institute Genome Sequencing Center for Infectious Disease"/>
            <person name="Wu L."/>
            <person name="Ma J."/>
        </authorList>
    </citation>
    <scope>NUCLEOTIDE SEQUENCE [LARGE SCALE GENOMIC DNA]</scope>
    <source>
        <strain evidence="3">JCM 18401</strain>
    </source>
</reference>
<dbReference type="Proteomes" id="UP001499988">
    <property type="component" value="Unassembled WGS sequence"/>
</dbReference>
<protein>
    <submittedName>
        <fullName evidence="2">DUF481 domain-containing protein</fullName>
    </submittedName>
</protein>
<dbReference type="Pfam" id="PF04338">
    <property type="entry name" value="DUF481"/>
    <property type="match status" value="1"/>
</dbReference>
<proteinExistence type="predicted"/>
<accession>A0ABP9EHE6</accession>
<keyword evidence="1" id="KW-0732">Signal</keyword>
<evidence type="ECO:0000256" key="1">
    <source>
        <dbReference type="SAM" id="SignalP"/>
    </source>
</evidence>